<keyword evidence="2" id="KW-1185">Reference proteome</keyword>
<evidence type="ECO:0000313" key="2">
    <source>
        <dbReference type="Proteomes" id="UP000199657"/>
    </source>
</evidence>
<dbReference type="Proteomes" id="UP000199657">
    <property type="component" value="Unassembled WGS sequence"/>
</dbReference>
<proteinExistence type="predicted"/>
<name>A0A1H8PSI9_9GAMM</name>
<accession>A0A1H8PSI9</accession>
<sequence length="215" mass="22997">MTDDCSRPDPVRALMARRDLTDPAQGDHPMQQLIERLHTPDAERVRRTLRTPPLVPGPEGWRARHSTTETVLAQLPDLAADGVGNAVVRCAGLVCGSRRSDATALVAHELDIWLLGETASTVLASLVQGAIRTAVPGVSYRLTPARSAVLPGRDFRIDLMARGRWHDVGGCGVLRQEGEPVAVGFSLTLEPLLALSDLAGDQADGNTQTVTSSRS</sequence>
<dbReference type="AlphaFoldDB" id="A0A1H8PSI9"/>
<organism evidence="1 2">
    <name type="scientific">Aquisalimonas asiatica</name>
    <dbReference type="NCBI Taxonomy" id="406100"/>
    <lineage>
        <taxon>Bacteria</taxon>
        <taxon>Pseudomonadati</taxon>
        <taxon>Pseudomonadota</taxon>
        <taxon>Gammaproteobacteria</taxon>
        <taxon>Chromatiales</taxon>
        <taxon>Ectothiorhodospiraceae</taxon>
        <taxon>Aquisalimonas</taxon>
    </lineage>
</organism>
<dbReference type="OrthoDB" id="489670at2"/>
<protein>
    <submittedName>
        <fullName evidence="1">Uncharacterized protein</fullName>
    </submittedName>
</protein>
<reference evidence="1 2" key="1">
    <citation type="submission" date="2016-10" db="EMBL/GenBank/DDBJ databases">
        <authorList>
            <person name="de Groot N.N."/>
        </authorList>
    </citation>
    <scope>NUCLEOTIDE SEQUENCE [LARGE SCALE GENOMIC DNA]</scope>
    <source>
        <strain evidence="1 2">CGMCC 1.6291</strain>
    </source>
</reference>
<dbReference type="EMBL" id="FOEG01000001">
    <property type="protein sequence ID" value="SEO44654.1"/>
    <property type="molecule type" value="Genomic_DNA"/>
</dbReference>
<dbReference type="STRING" id="406100.SAMN04488052_101117"/>
<dbReference type="RefSeq" id="WP_091639024.1">
    <property type="nucleotide sequence ID" value="NZ_FOEG01000001.1"/>
</dbReference>
<gene>
    <name evidence="1" type="ORF">SAMN04488052_101117</name>
</gene>
<evidence type="ECO:0000313" key="1">
    <source>
        <dbReference type="EMBL" id="SEO44654.1"/>
    </source>
</evidence>